<evidence type="ECO:0000256" key="1">
    <source>
        <dbReference type="SAM" id="MobiDB-lite"/>
    </source>
</evidence>
<feature type="region of interest" description="Disordered" evidence="1">
    <location>
        <begin position="38"/>
        <end position="71"/>
    </location>
</feature>
<sequence length="206" mass="22149">MADLRAKYQGFINIELVLESCQSYPICQLQAWSKLTAQPFTQPKPNNAGKTRKTDRDERPTPPSRARLPFPPPPVLPKKRVACCCWLATCPPSCPASRVAAATSSSTVADSISSAAATAEGSAGGLCLLSSNNKIAMEKVSLFLLTSNVVVLLLPLDEIWVEEWDLGGISTHGRLDVVDCSKDLGTKSPAIAKRITLTSYLSYVKA</sequence>
<protein>
    <submittedName>
        <fullName evidence="2">Uncharacterized protein</fullName>
    </submittedName>
</protein>
<dbReference type="Proteomes" id="UP000324897">
    <property type="component" value="Chromosome 5"/>
</dbReference>
<accession>A0A5J9WKW5</accession>
<dbReference type="AlphaFoldDB" id="A0A5J9WKW5"/>
<evidence type="ECO:0000313" key="3">
    <source>
        <dbReference type="Proteomes" id="UP000324897"/>
    </source>
</evidence>
<keyword evidence="3" id="KW-1185">Reference proteome</keyword>
<reference evidence="2 3" key="1">
    <citation type="journal article" date="2019" name="Sci. Rep.">
        <title>A high-quality genome of Eragrostis curvula grass provides insights into Poaceae evolution and supports new strategies to enhance forage quality.</title>
        <authorList>
            <person name="Carballo J."/>
            <person name="Santos B.A.C.M."/>
            <person name="Zappacosta D."/>
            <person name="Garbus I."/>
            <person name="Selva J.P."/>
            <person name="Gallo C.A."/>
            <person name="Diaz A."/>
            <person name="Albertini E."/>
            <person name="Caccamo M."/>
            <person name="Echenique V."/>
        </authorList>
    </citation>
    <scope>NUCLEOTIDE SEQUENCE [LARGE SCALE GENOMIC DNA]</scope>
    <source>
        <strain evidence="3">cv. Victoria</strain>
        <tissue evidence="2">Leaf</tissue>
    </source>
</reference>
<evidence type="ECO:0000313" key="2">
    <source>
        <dbReference type="EMBL" id="TVU47970.1"/>
    </source>
</evidence>
<feature type="non-terminal residue" evidence="2">
    <location>
        <position position="1"/>
    </location>
</feature>
<comment type="caution">
    <text evidence="2">The sequence shown here is derived from an EMBL/GenBank/DDBJ whole genome shotgun (WGS) entry which is preliminary data.</text>
</comment>
<name>A0A5J9WKW5_9POAL</name>
<proteinExistence type="predicted"/>
<dbReference type="EMBL" id="RWGY01000004">
    <property type="protein sequence ID" value="TVU47970.1"/>
    <property type="molecule type" value="Genomic_DNA"/>
</dbReference>
<organism evidence="2 3">
    <name type="scientific">Eragrostis curvula</name>
    <name type="common">weeping love grass</name>
    <dbReference type="NCBI Taxonomy" id="38414"/>
    <lineage>
        <taxon>Eukaryota</taxon>
        <taxon>Viridiplantae</taxon>
        <taxon>Streptophyta</taxon>
        <taxon>Embryophyta</taxon>
        <taxon>Tracheophyta</taxon>
        <taxon>Spermatophyta</taxon>
        <taxon>Magnoliopsida</taxon>
        <taxon>Liliopsida</taxon>
        <taxon>Poales</taxon>
        <taxon>Poaceae</taxon>
        <taxon>PACMAD clade</taxon>
        <taxon>Chloridoideae</taxon>
        <taxon>Eragrostideae</taxon>
        <taxon>Eragrostidinae</taxon>
        <taxon>Eragrostis</taxon>
    </lineage>
</organism>
<feature type="compositionally biased region" description="Polar residues" evidence="1">
    <location>
        <begin position="38"/>
        <end position="49"/>
    </location>
</feature>
<dbReference type="Gramene" id="TVU47970">
    <property type="protein sequence ID" value="TVU47970"/>
    <property type="gene ID" value="EJB05_07588"/>
</dbReference>
<gene>
    <name evidence="2" type="ORF">EJB05_07588</name>
</gene>